<dbReference type="AlphaFoldDB" id="A0A6N0JIW9"/>
<evidence type="ECO:0000256" key="1">
    <source>
        <dbReference type="SAM" id="SignalP"/>
    </source>
</evidence>
<keyword evidence="1" id="KW-0732">Signal</keyword>
<reference evidence="2 3" key="1">
    <citation type="submission" date="2020-05" db="EMBL/GenBank/DDBJ databases">
        <title>FDA dAtabase for Regulatory Grade micrObial Sequences (FDA-ARGOS): Supporting development and validation of Infectious Disease Dx tests.</title>
        <authorList>
            <person name="Sproer C."/>
            <person name="Gronow S."/>
            <person name="Severitt S."/>
            <person name="Schroder I."/>
            <person name="Tallon L."/>
            <person name="Sadzewicz L."/>
            <person name="Zhao X."/>
            <person name="Vavikolanu K."/>
            <person name="Mehta A."/>
            <person name="Aluvathingal J."/>
            <person name="Nadendla S."/>
            <person name="Myers T."/>
            <person name="Yan Y."/>
            <person name="Sichtig H."/>
        </authorList>
    </citation>
    <scope>NUCLEOTIDE SEQUENCE [LARGE SCALE GENOMIC DNA]</scope>
    <source>
        <strain evidence="2 3">FDAARGOS_787</strain>
    </source>
</reference>
<organism evidence="2 3">
    <name type="scientific">Achromobacter denitrificans</name>
    <name type="common">Alcaligenes denitrificans</name>
    <dbReference type="NCBI Taxonomy" id="32002"/>
    <lineage>
        <taxon>Bacteria</taxon>
        <taxon>Pseudomonadati</taxon>
        <taxon>Pseudomonadota</taxon>
        <taxon>Betaproteobacteria</taxon>
        <taxon>Burkholderiales</taxon>
        <taxon>Alcaligenaceae</taxon>
        <taxon>Achromobacter</taxon>
    </lineage>
</organism>
<dbReference type="Proteomes" id="UP000509782">
    <property type="component" value="Chromosome"/>
</dbReference>
<proteinExistence type="predicted"/>
<protein>
    <submittedName>
        <fullName evidence="2">Uncharacterized protein</fullName>
    </submittedName>
</protein>
<evidence type="ECO:0000313" key="2">
    <source>
        <dbReference type="EMBL" id="QKQ47085.1"/>
    </source>
</evidence>
<evidence type="ECO:0000313" key="3">
    <source>
        <dbReference type="Proteomes" id="UP000509782"/>
    </source>
</evidence>
<accession>A0A6N0JIW9</accession>
<dbReference type="RefSeq" id="WP_174716238.1">
    <property type="nucleotide sequence ID" value="NZ_CP054569.1"/>
</dbReference>
<sequence length="306" mass="32212">MLTFAATLGFSNLLGLPAAHAKDCAGAELRNVGGVARAWKLADGGIAAYSKMNINIDGYARAYHPKNASAGALLHLCNAGRPYAPDGTSYNASKDNPTCTGRFMDDYARIGAAGWKDTSVGVIRWFGVLGRDQVQLNGVTIKSVVPVLQKDGSGFYVSPTALADSTIADAADQSRYLNPLRVPAAAVPDSVMAQGVKMGSFGVAYNKDTRIAVPFVVGDAGPAIGEGSVALARLAAGLAIKDPIQRSERYEGQVDAKNVLWIYFKDAPAPYDSTKEAATVQNAKDAFQAWGGEARLALCVQQVPRN</sequence>
<gene>
    <name evidence="2" type="ORF">FOC81_10415</name>
</gene>
<feature type="signal peptide" evidence="1">
    <location>
        <begin position="1"/>
        <end position="21"/>
    </location>
</feature>
<feature type="chain" id="PRO_5026784336" evidence="1">
    <location>
        <begin position="22"/>
        <end position="306"/>
    </location>
</feature>
<name>A0A6N0JIW9_ACHDE</name>
<dbReference type="EMBL" id="CP054569">
    <property type="protein sequence ID" value="QKQ47085.1"/>
    <property type="molecule type" value="Genomic_DNA"/>
</dbReference>